<protein>
    <submittedName>
        <fullName evidence="1">Uncharacterized protein</fullName>
    </submittedName>
</protein>
<name>A0A1F5Z8R2_9BACT</name>
<dbReference type="Proteomes" id="UP000176854">
    <property type="component" value="Unassembled WGS sequence"/>
</dbReference>
<organism evidence="1 2">
    <name type="scientific">Candidatus Gottesmanbacteria bacterium RBG_16_43_7</name>
    <dbReference type="NCBI Taxonomy" id="1798373"/>
    <lineage>
        <taxon>Bacteria</taxon>
        <taxon>Candidatus Gottesmaniibacteriota</taxon>
    </lineage>
</organism>
<evidence type="ECO:0000313" key="1">
    <source>
        <dbReference type="EMBL" id="OGG08763.1"/>
    </source>
</evidence>
<comment type="caution">
    <text evidence="1">The sequence shown here is derived from an EMBL/GenBank/DDBJ whole genome shotgun (WGS) entry which is preliminary data.</text>
</comment>
<dbReference type="AlphaFoldDB" id="A0A1F5Z8R2"/>
<accession>A0A1F5Z8R2</accession>
<proteinExistence type="predicted"/>
<reference evidence="1 2" key="1">
    <citation type="journal article" date="2016" name="Nat. Commun.">
        <title>Thousands of microbial genomes shed light on interconnected biogeochemical processes in an aquifer system.</title>
        <authorList>
            <person name="Anantharaman K."/>
            <person name="Brown C.T."/>
            <person name="Hug L.A."/>
            <person name="Sharon I."/>
            <person name="Castelle C.J."/>
            <person name="Probst A.J."/>
            <person name="Thomas B.C."/>
            <person name="Singh A."/>
            <person name="Wilkins M.J."/>
            <person name="Karaoz U."/>
            <person name="Brodie E.L."/>
            <person name="Williams K.H."/>
            <person name="Hubbard S.S."/>
            <person name="Banfield J.F."/>
        </authorList>
    </citation>
    <scope>NUCLEOTIDE SEQUENCE [LARGE SCALE GENOMIC DNA]</scope>
</reference>
<evidence type="ECO:0000313" key="2">
    <source>
        <dbReference type="Proteomes" id="UP000176854"/>
    </source>
</evidence>
<gene>
    <name evidence="1" type="ORF">A2154_03780</name>
</gene>
<dbReference type="EMBL" id="MFJC01000047">
    <property type="protein sequence ID" value="OGG08763.1"/>
    <property type="molecule type" value="Genomic_DNA"/>
</dbReference>
<sequence>MTIKKVTRTFSDIHSQEILSDGRHVIFHKSDGSFYNWDVKVPIRVNGNQVTIYVSEITGKLGRVDFDSLPVVLGGKETDAEDLKRQGVTKIAFFLNDEISTAFHIHDNLGPSIEYEPDEDSAIRGHFSKEMG</sequence>